<evidence type="ECO:0000256" key="6">
    <source>
        <dbReference type="ARBA" id="ARBA00022884"/>
    </source>
</evidence>
<evidence type="ECO:0000313" key="14">
    <source>
        <dbReference type="Proteomes" id="UP000188481"/>
    </source>
</evidence>
<evidence type="ECO:0000256" key="8">
    <source>
        <dbReference type="ARBA" id="ARBA00051117"/>
    </source>
</evidence>
<comment type="subunit">
    <text evidence="1">Homodimer.</text>
</comment>
<dbReference type="Pfam" id="PF18389">
    <property type="entry name" value="TrmO_C"/>
    <property type="match status" value="1"/>
</dbReference>
<dbReference type="PROSITE" id="PS01318">
    <property type="entry name" value="TSAA_1"/>
    <property type="match status" value="1"/>
</dbReference>
<dbReference type="InterPro" id="IPR023368">
    <property type="entry name" value="UPF0066_cons_site"/>
</dbReference>
<name>A0A1V3J4T9_9PAST</name>
<keyword evidence="5" id="KW-0819">tRNA processing</keyword>
<evidence type="ECO:0000256" key="5">
    <source>
        <dbReference type="ARBA" id="ARBA00022694"/>
    </source>
</evidence>
<evidence type="ECO:0000256" key="2">
    <source>
        <dbReference type="ARBA" id="ARBA00022603"/>
    </source>
</evidence>
<evidence type="ECO:0000256" key="1">
    <source>
        <dbReference type="ARBA" id="ARBA00011738"/>
    </source>
</evidence>
<dbReference type="GO" id="GO:0008033">
    <property type="term" value="P:tRNA processing"/>
    <property type="evidence" value="ECO:0007669"/>
    <property type="project" value="UniProtKB-KW"/>
</dbReference>
<dbReference type="GO" id="GO:0032259">
    <property type="term" value="P:methylation"/>
    <property type="evidence" value="ECO:0007669"/>
    <property type="project" value="UniProtKB-KW"/>
</dbReference>
<dbReference type="Gene3D" id="2.40.30.70">
    <property type="entry name" value="YaeB-like"/>
    <property type="match status" value="1"/>
</dbReference>
<gene>
    <name evidence="13" type="ORF">BKK54_07640</name>
</gene>
<dbReference type="NCBIfam" id="TIGR00104">
    <property type="entry name" value="tRNA_TsaA"/>
    <property type="match status" value="1"/>
</dbReference>
<evidence type="ECO:0000313" key="13">
    <source>
        <dbReference type="EMBL" id="OOF50052.1"/>
    </source>
</evidence>
<dbReference type="FunFam" id="2.40.30.70:FF:000001">
    <property type="entry name" value="tRNA (N6-threonylcarbamoyladenosine(37)-N6)-methyltransferase TrmO"/>
    <property type="match status" value="1"/>
</dbReference>
<dbReference type="InterPro" id="IPR036414">
    <property type="entry name" value="YaeB_N_sf"/>
</dbReference>
<keyword evidence="6" id="KW-0694">RNA-binding</keyword>
<keyword evidence="4" id="KW-0949">S-adenosyl-L-methionine</keyword>
<dbReference type="CDD" id="cd09281">
    <property type="entry name" value="UPF0066"/>
    <property type="match status" value="1"/>
</dbReference>
<comment type="similarity">
    <text evidence="7">Belongs to the tRNA methyltransferase O family.</text>
</comment>
<evidence type="ECO:0000256" key="10">
    <source>
        <dbReference type="ARBA" id="ARBA00079732"/>
    </source>
</evidence>
<sequence length="247" mass="28268">MNDLTLFPIAIIHTPYKEKFSVPRQPDLVQDGVGIVELLPPYNLPEAVQGLEQFSHLWLIFQFDQIQQGKWQPKVRPPRLGGNQRVGVFASRATHRPNPLGLSKVELRKVECLNGNVFLHLGAVDLVDGTPIFDIKPYIAYADSEPYAKSGFAQEKPQSKLHVEFTEHAKSVVKKLEEKRPHLGRFIREVIEQDPRPAYRQGKLSERIYGISLYEFNIKWRIKSGSLDVVEVLDVEKNIVMKAKKHI</sequence>
<dbReference type="GO" id="GO:0003723">
    <property type="term" value="F:RNA binding"/>
    <property type="evidence" value="ECO:0007669"/>
    <property type="project" value="UniProtKB-KW"/>
</dbReference>
<dbReference type="AlphaFoldDB" id="A0A1V3J4T9"/>
<keyword evidence="3 13" id="KW-0808">Transferase</keyword>
<dbReference type="PROSITE" id="PS51668">
    <property type="entry name" value="TSAA_2"/>
    <property type="match status" value="1"/>
</dbReference>
<dbReference type="InterPro" id="IPR036413">
    <property type="entry name" value="YaeB-like_sf"/>
</dbReference>
<dbReference type="RefSeq" id="WP_077542529.1">
    <property type="nucleotide sequence ID" value="NZ_MLHN01000011.1"/>
</dbReference>
<evidence type="ECO:0000256" key="11">
    <source>
        <dbReference type="ARBA" id="ARBA00082878"/>
    </source>
</evidence>
<keyword evidence="2 13" id="KW-0489">Methyltransferase</keyword>
<organism evidence="13 14">
    <name type="scientific">Rodentibacter genomosp. 1</name>
    <dbReference type="NCBI Taxonomy" id="1908264"/>
    <lineage>
        <taxon>Bacteria</taxon>
        <taxon>Pseudomonadati</taxon>
        <taxon>Pseudomonadota</taxon>
        <taxon>Gammaproteobacteria</taxon>
        <taxon>Pasteurellales</taxon>
        <taxon>Pasteurellaceae</taxon>
        <taxon>Rodentibacter</taxon>
    </lineage>
</organism>
<dbReference type="InterPro" id="IPR040372">
    <property type="entry name" value="YaeB-like"/>
</dbReference>
<keyword evidence="14" id="KW-1185">Reference proteome</keyword>
<dbReference type="GO" id="GO:0089715">
    <property type="term" value="F:tRNA (L-threonylcarbamoyladenosine(37)-C2) methyltransferase activity"/>
    <property type="evidence" value="ECO:0007669"/>
    <property type="project" value="TreeGrafter"/>
</dbReference>
<reference evidence="13 14" key="1">
    <citation type="submission" date="2016-10" db="EMBL/GenBank/DDBJ databases">
        <title>Rodentibacter gen. nov. and new species.</title>
        <authorList>
            <person name="Christensen H."/>
        </authorList>
    </citation>
    <scope>NUCLEOTIDE SEQUENCE [LARGE SCALE GENOMIC DNA]</scope>
    <source>
        <strain evidence="14">ppn416</strain>
    </source>
</reference>
<dbReference type="PANTHER" id="PTHR12818">
    <property type="entry name" value="TRNA (ADENINE(37)-N6)-METHYLTRANSFERASE"/>
    <property type="match status" value="1"/>
</dbReference>
<dbReference type="Proteomes" id="UP000188481">
    <property type="component" value="Unassembled WGS sequence"/>
</dbReference>
<protein>
    <recommendedName>
        <fullName evidence="9">tRNA (adenine(37)-N6)-methyltransferase</fullName>
    </recommendedName>
    <alternativeName>
        <fullName evidence="11">tRNA (m6t6A37) methyltransferase</fullName>
    </alternativeName>
    <alternativeName>
        <fullName evidence="10">tRNA methyltransferase O</fullName>
    </alternativeName>
</protein>
<dbReference type="Pfam" id="PF01980">
    <property type="entry name" value="TrmO_N"/>
    <property type="match status" value="1"/>
</dbReference>
<evidence type="ECO:0000256" key="9">
    <source>
        <dbReference type="ARBA" id="ARBA00068542"/>
    </source>
</evidence>
<dbReference type="Gene3D" id="3.30.2310.10">
    <property type="entry name" value="YaeB-like"/>
    <property type="match status" value="1"/>
</dbReference>
<evidence type="ECO:0000259" key="12">
    <source>
        <dbReference type="PROSITE" id="PS51668"/>
    </source>
</evidence>
<dbReference type="InterPro" id="IPR041369">
    <property type="entry name" value="TrmO_C"/>
</dbReference>
<comment type="catalytic activity">
    <reaction evidence="8">
        <text>N(6)-L-threonylcarbamoyladenosine(37) in tRNA + S-adenosyl-L-methionine = N(6)-methyl,N(6)-L-threonylcarbamoyladenosine(37) in tRNA + S-adenosyl-L-homocysteine + H(+)</text>
        <dbReference type="Rhea" id="RHEA:70027"/>
        <dbReference type="Rhea" id="RHEA-COMP:10163"/>
        <dbReference type="Rhea" id="RHEA-COMP:17808"/>
        <dbReference type="ChEBI" id="CHEBI:15378"/>
        <dbReference type="ChEBI" id="CHEBI:57856"/>
        <dbReference type="ChEBI" id="CHEBI:59789"/>
        <dbReference type="ChEBI" id="CHEBI:74418"/>
        <dbReference type="ChEBI" id="CHEBI:188470"/>
    </reaction>
    <physiologicalReaction direction="left-to-right" evidence="8">
        <dbReference type="Rhea" id="RHEA:70028"/>
    </physiologicalReaction>
</comment>
<dbReference type="FunFam" id="3.30.2310.10:FF:000001">
    <property type="entry name" value="tRNA (N6-threonylcarbamoyladenosine(37)-N6)-methyltransferase TrmO"/>
    <property type="match status" value="1"/>
</dbReference>
<accession>A0A1V3J4T9</accession>
<dbReference type="EMBL" id="MLHN01000011">
    <property type="protein sequence ID" value="OOF50052.1"/>
    <property type="molecule type" value="Genomic_DNA"/>
</dbReference>
<evidence type="ECO:0000256" key="4">
    <source>
        <dbReference type="ARBA" id="ARBA00022691"/>
    </source>
</evidence>
<dbReference type="SUPFAM" id="SSF118196">
    <property type="entry name" value="YaeB-like"/>
    <property type="match status" value="1"/>
</dbReference>
<evidence type="ECO:0000256" key="7">
    <source>
        <dbReference type="ARBA" id="ARBA00033753"/>
    </source>
</evidence>
<dbReference type="PANTHER" id="PTHR12818:SF0">
    <property type="entry name" value="TRNA (ADENINE(37)-N6)-METHYLTRANSFERASE"/>
    <property type="match status" value="1"/>
</dbReference>
<dbReference type="InterPro" id="IPR023370">
    <property type="entry name" value="TrmO-like_N"/>
</dbReference>
<comment type="caution">
    <text evidence="13">The sequence shown here is derived from an EMBL/GenBank/DDBJ whole genome shotgun (WGS) entry which is preliminary data.</text>
</comment>
<dbReference type="STRING" id="1908264.BKK54_07640"/>
<proteinExistence type="inferred from homology"/>
<evidence type="ECO:0000256" key="3">
    <source>
        <dbReference type="ARBA" id="ARBA00022679"/>
    </source>
</evidence>
<feature type="domain" description="TsaA-like" evidence="12">
    <location>
        <begin position="6"/>
        <end position="147"/>
    </location>
</feature>